<dbReference type="Proteomes" id="UP001057402">
    <property type="component" value="Chromosome 10"/>
</dbReference>
<accession>A0ACB9M9H4</accession>
<gene>
    <name evidence="1" type="ORF">MLD38_034101</name>
</gene>
<evidence type="ECO:0000313" key="1">
    <source>
        <dbReference type="EMBL" id="KAI4320643.1"/>
    </source>
</evidence>
<protein>
    <submittedName>
        <fullName evidence="1">Uncharacterized protein</fullName>
    </submittedName>
</protein>
<evidence type="ECO:0000313" key="2">
    <source>
        <dbReference type="Proteomes" id="UP001057402"/>
    </source>
</evidence>
<organism evidence="1 2">
    <name type="scientific">Melastoma candidum</name>
    <dbReference type="NCBI Taxonomy" id="119954"/>
    <lineage>
        <taxon>Eukaryota</taxon>
        <taxon>Viridiplantae</taxon>
        <taxon>Streptophyta</taxon>
        <taxon>Embryophyta</taxon>
        <taxon>Tracheophyta</taxon>
        <taxon>Spermatophyta</taxon>
        <taxon>Magnoliopsida</taxon>
        <taxon>eudicotyledons</taxon>
        <taxon>Gunneridae</taxon>
        <taxon>Pentapetalae</taxon>
        <taxon>rosids</taxon>
        <taxon>malvids</taxon>
        <taxon>Myrtales</taxon>
        <taxon>Melastomataceae</taxon>
        <taxon>Melastomatoideae</taxon>
        <taxon>Melastomateae</taxon>
        <taxon>Melastoma</taxon>
    </lineage>
</organism>
<reference evidence="2" key="1">
    <citation type="journal article" date="2023" name="Front. Plant Sci.">
        <title>Chromosomal-level genome assembly of Melastoma candidum provides insights into trichome evolution.</title>
        <authorList>
            <person name="Zhong Y."/>
            <person name="Wu W."/>
            <person name="Sun C."/>
            <person name="Zou P."/>
            <person name="Liu Y."/>
            <person name="Dai S."/>
            <person name="Zhou R."/>
        </authorList>
    </citation>
    <scope>NUCLEOTIDE SEQUENCE [LARGE SCALE GENOMIC DNA]</scope>
</reference>
<sequence>MARTMMLENEVAKNLWAEAISTTCYNSNRVHLRHSIGKTPYELYKGRMPNISYFHPFGSKYYILRPIRDGVGKFDARSDEGIFLGYFFTSKAYRVFNKRSLVVEESINVKIDDSQTEEEDADEKASRSSNIEPTGELQQTHTESNPNENFVAEGQDFPTVNTENSPDVLQDEQLRGLCSLSI</sequence>
<comment type="caution">
    <text evidence="1">The sequence shown here is derived from an EMBL/GenBank/DDBJ whole genome shotgun (WGS) entry which is preliminary data.</text>
</comment>
<dbReference type="EMBL" id="CM042889">
    <property type="protein sequence ID" value="KAI4320643.1"/>
    <property type="molecule type" value="Genomic_DNA"/>
</dbReference>
<name>A0ACB9M9H4_9MYRT</name>
<keyword evidence="2" id="KW-1185">Reference proteome</keyword>
<proteinExistence type="predicted"/>